<keyword evidence="3" id="KW-1185">Reference proteome</keyword>
<feature type="transmembrane region" description="Helical" evidence="1">
    <location>
        <begin position="124"/>
        <end position="153"/>
    </location>
</feature>
<dbReference type="AlphaFoldDB" id="A0A0L6JTA1"/>
<feature type="transmembrane region" description="Helical" evidence="1">
    <location>
        <begin position="44"/>
        <end position="67"/>
    </location>
</feature>
<reference evidence="3" key="1">
    <citation type="submission" date="2015-07" db="EMBL/GenBank/DDBJ databases">
        <title>Near-Complete Genome Sequence of the Cellulolytic Bacterium Bacteroides (Pseudobacteroides) cellulosolvens ATCC 35603.</title>
        <authorList>
            <person name="Dassa B."/>
            <person name="Utturkar S.M."/>
            <person name="Klingeman D.M."/>
            <person name="Hurt R.A."/>
            <person name="Keller M."/>
            <person name="Xu J."/>
            <person name="Reddy Y.H.K."/>
            <person name="Borovok I."/>
            <person name="Grinberg I.R."/>
            <person name="Lamed R."/>
            <person name="Zhivin O."/>
            <person name="Bayer E.A."/>
            <person name="Brown S.D."/>
        </authorList>
    </citation>
    <scope>NUCLEOTIDE SEQUENCE [LARGE SCALE GENOMIC DNA]</scope>
    <source>
        <strain evidence="3">DSM 2933</strain>
    </source>
</reference>
<evidence type="ECO:0000313" key="3">
    <source>
        <dbReference type="Proteomes" id="UP000036923"/>
    </source>
</evidence>
<feature type="transmembrane region" description="Helical" evidence="1">
    <location>
        <begin position="20"/>
        <end position="37"/>
    </location>
</feature>
<gene>
    <name evidence="2" type="ORF">Bccel_4184</name>
</gene>
<keyword evidence="1" id="KW-0812">Transmembrane</keyword>
<dbReference type="Proteomes" id="UP000036923">
    <property type="component" value="Unassembled WGS sequence"/>
</dbReference>
<protein>
    <recommendedName>
        <fullName evidence="4">ABC-2 type transporter</fullName>
    </recommendedName>
</protein>
<proteinExistence type="predicted"/>
<dbReference type="eggNOG" id="ENOG50332AN">
    <property type="taxonomic scope" value="Bacteria"/>
</dbReference>
<feature type="transmembrane region" description="Helical" evidence="1">
    <location>
        <begin position="187"/>
        <end position="205"/>
    </location>
</feature>
<organism evidence="2 3">
    <name type="scientific">Pseudobacteroides cellulosolvens ATCC 35603 = DSM 2933</name>
    <dbReference type="NCBI Taxonomy" id="398512"/>
    <lineage>
        <taxon>Bacteria</taxon>
        <taxon>Bacillati</taxon>
        <taxon>Bacillota</taxon>
        <taxon>Clostridia</taxon>
        <taxon>Eubacteriales</taxon>
        <taxon>Oscillospiraceae</taxon>
        <taxon>Pseudobacteroides</taxon>
    </lineage>
</organism>
<evidence type="ECO:0008006" key="4">
    <source>
        <dbReference type="Google" id="ProtNLM"/>
    </source>
</evidence>
<evidence type="ECO:0000313" key="2">
    <source>
        <dbReference type="EMBL" id="KNY28910.1"/>
    </source>
</evidence>
<name>A0A0L6JTA1_9FIRM</name>
<dbReference type="STRING" id="398512.Bccel_4184"/>
<feature type="transmembrane region" description="Helical" evidence="1">
    <location>
        <begin position="92"/>
        <end position="112"/>
    </location>
</feature>
<comment type="caution">
    <text evidence="2">The sequence shown here is derived from an EMBL/GenBank/DDBJ whole genome shotgun (WGS) entry which is preliminary data.</text>
</comment>
<keyword evidence="1" id="KW-0472">Membrane</keyword>
<sequence>MKGLNNGMLWYNFRLLPKINILMCILAICAVQIFFSLKMVDFRVMANIGELFVSLLGIMLIPGLAFIEESSGIKETVYSKAVSPVIPSLIRLLYSVFLLLSGTVIFVAVAVIQGSVFDELSIIAGVFISALILGASGYIVGCFTGNIALAYLIPFAYYGFEFLSKGKYTKDFYLFSLQRGFLVEEKWFLFGTAILFIGISLVYIGKRRSFI</sequence>
<dbReference type="EMBL" id="LGTC01000001">
    <property type="protein sequence ID" value="KNY28910.1"/>
    <property type="molecule type" value="Genomic_DNA"/>
</dbReference>
<dbReference type="OrthoDB" id="1910494at2"/>
<evidence type="ECO:0000256" key="1">
    <source>
        <dbReference type="SAM" id="Phobius"/>
    </source>
</evidence>
<keyword evidence="1" id="KW-1133">Transmembrane helix</keyword>
<accession>A0A0L6JTA1</accession>
<dbReference type="RefSeq" id="WP_036937540.1">
    <property type="nucleotide sequence ID" value="NZ_JQKC01000005.1"/>
</dbReference>